<keyword evidence="1" id="KW-1133">Transmembrane helix</keyword>
<name>A0A6P1GA51_9RICK</name>
<feature type="transmembrane region" description="Helical" evidence="1">
    <location>
        <begin position="885"/>
        <end position="909"/>
    </location>
</feature>
<dbReference type="Proteomes" id="UP000464912">
    <property type="component" value="Chromosome"/>
</dbReference>
<proteinExistence type="predicted"/>
<dbReference type="KEGG" id="nef:GP480_02560"/>
<feature type="transmembrane region" description="Helical" evidence="1">
    <location>
        <begin position="841"/>
        <end position="864"/>
    </location>
</feature>
<accession>A0A6P1GA51</accession>
<keyword evidence="1" id="KW-0472">Membrane</keyword>
<reference evidence="2 3" key="2">
    <citation type="journal article" date="2020" name="MBio">
        <title>Isolation and Molecular Analysis of a Novel Neorickettsia Species That Causes Potomac Horse Fever.</title>
        <authorList>
            <person name="Teymournejad O."/>
            <person name="Lin M."/>
            <person name="Bekebrede H."/>
            <person name="Kamr A."/>
            <person name="Toribio R.E."/>
            <person name="Arroyo L.G."/>
            <person name="Baird J.D."/>
            <person name="Rikihisa Y."/>
        </authorList>
    </citation>
    <scope>NUCLEOTIDE SEQUENCE [LARGE SCALE GENOMIC DNA]</scope>
    <source>
        <strain evidence="2 3">Fin17</strain>
    </source>
</reference>
<gene>
    <name evidence="2" type="ORF">GP480_02560</name>
</gene>
<evidence type="ECO:0000313" key="3">
    <source>
        <dbReference type="Proteomes" id="UP000464912"/>
    </source>
</evidence>
<evidence type="ECO:0000256" key="1">
    <source>
        <dbReference type="SAM" id="Phobius"/>
    </source>
</evidence>
<reference evidence="2 3" key="1">
    <citation type="journal article" date="2020" name="MBio">
        <title>Erratum for Teymournejad et al., 'Isolation and Molecular Analysis of a Novel Neorickettsia Species That Causes Potomac Horse Fever'.</title>
        <authorList>
            <person name="Teymournejad O."/>
            <person name="Lin M."/>
            <person name="Bekebrede H."/>
            <person name="Kamr A."/>
            <person name="Toribio R.E."/>
            <person name="Arroyo L.G."/>
            <person name="Baird J.D."/>
            <person name="Rikihisa Y."/>
        </authorList>
    </citation>
    <scope>NUCLEOTIDE SEQUENCE [LARGE SCALE GENOMIC DNA]</scope>
    <source>
        <strain evidence="2 3">Fin17</strain>
    </source>
</reference>
<evidence type="ECO:0000313" key="2">
    <source>
        <dbReference type="EMBL" id="QHD65316.1"/>
    </source>
</evidence>
<feature type="transmembrane region" description="Helical" evidence="1">
    <location>
        <begin position="929"/>
        <end position="946"/>
    </location>
</feature>
<dbReference type="EMBL" id="CP047224">
    <property type="protein sequence ID" value="QHD65316.1"/>
    <property type="molecule type" value="Genomic_DNA"/>
</dbReference>
<keyword evidence="1" id="KW-0812">Transmembrane</keyword>
<protein>
    <recommendedName>
        <fullName evidence="4">Transmembrane protein</fullName>
    </recommendedName>
</protein>
<sequence length="998" mass="102396">MLSGIKNTFAEGHQVLQAIVSPGFAAALLAAFTENSSLPEVVVEGIVLKLQQAALHLNAAANEKSSDDQQVAKKDRGAANYKAAVELLNAAILLMDPYARVPGRAPAATPSGGEDTERTKDKKAVSLATVLSSYLYNITDILRSREVGRVTSEQLVEYVARCNRCVWALSCYPVVRSSANVLGNLGSDCVDLATATSALVSVVSSVFGAGLSPQDLQIINGLINDQRNAADAGSLRAVLEACSTGDLEAASEAASGIFDPQTKARVQGCIARTRERQAAINGIPGDITCAISNVSSLATGASDVVGAAAAVFGAGLSPQDLQTMKRLINDQRNAGDAGSLRAVLEACSTGDLEAASEAAAGICNSQTKEQVQGCIARTRERQAAINGIPGDITCAISNVSSLATGASDVVGAAAAVFGAGLSPQDLQTMKRLINDQRNAADAGSLRAVLEACSTGDLEAASEAASGIFDPQTKARVQGCIARTRERQAAINGIPGDITCAISNVSSLATGASDVVGAAAAVFGAGLSPQDLQTMKRLINDQRNAGDAGSLRAVLEACSTGDLEAASEAAAGICNSQTKEQVQGCIARTRERQAAINGIPEDIGDITGGVRRVVASAGSVLQAANEALGTNEFVEDLVDCAGTLYSVILGSEESPVRTVASLKKVLGTMQKIASGVLVKVAAAAASPSVVKSCAQMRRESGIMVSGDSRSVAEAVLADAFSNLFGGLPESANRPINSLSAVYLLVDILENPGSTSADISGAVSAARAQVLTFEYSVSRIKEKHFNTAANGMREIVDAVVDVSAVAGKVTSLFGARSLFRIFVILGIILGALASVGITGVKTFSFSGVLSIIMLCGGIIVLGAAFTQTCRRSGDCSGQLKSRDFCRAVFYALIPGLAFCAAAIVAMLRLVAGDLLTISDASQRLCVERLCIFVGVLFSIVSAVVFNCLDCSRYGVSSSIPLSVPFGAGKAASAHGDLGSTLVLDSVSITPQKGSEVHLSL</sequence>
<keyword evidence="3" id="KW-1185">Reference proteome</keyword>
<dbReference type="AlphaFoldDB" id="A0A6P1GA51"/>
<organism evidence="2 3">
    <name type="scientific">Neorickettsia findlayensis</name>
    <dbReference type="NCBI Taxonomy" id="2686014"/>
    <lineage>
        <taxon>Bacteria</taxon>
        <taxon>Pseudomonadati</taxon>
        <taxon>Pseudomonadota</taxon>
        <taxon>Alphaproteobacteria</taxon>
        <taxon>Rickettsiales</taxon>
        <taxon>Anaplasmataceae</taxon>
        <taxon>Neorickettsia</taxon>
    </lineage>
</organism>
<dbReference type="RefSeq" id="WP_160095601.1">
    <property type="nucleotide sequence ID" value="NZ_CP047224.1"/>
</dbReference>
<feature type="transmembrane region" description="Helical" evidence="1">
    <location>
        <begin position="816"/>
        <end position="835"/>
    </location>
</feature>
<evidence type="ECO:0008006" key="4">
    <source>
        <dbReference type="Google" id="ProtNLM"/>
    </source>
</evidence>